<dbReference type="HAMAP" id="MF_00321">
    <property type="entry name" value="GTPase_EngB"/>
    <property type="match status" value="1"/>
</dbReference>
<sequence length="217" mass="24565">MVHCLGQNPKMKLYSMLVNLYSKAVFLKSAARVDQLPEDTGYEVAFAGRSNAGKSSALNCLTGIKSLARTSKTPGRTQLINLFSLDEQRRLVDLPGYGYAKVALQVKLEWQKNLAHYLEVRESLKGLILLMDVRHPLKDLDQMMVDWALNRQLPVHILLTKSDKLSRSEVKNTVLKVRKHYDLADHLISVQSFSSLKKDGIDELVALLNSWFELDLV</sequence>
<evidence type="ECO:0000256" key="6">
    <source>
        <dbReference type="ARBA" id="ARBA00022842"/>
    </source>
</evidence>
<comment type="function">
    <text evidence="10">Necessary for normal cell division and for the maintenance of normal septation.</text>
</comment>
<evidence type="ECO:0000256" key="7">
    <source>
        <dbReference type="ARBA" id="ARBA00023134"/>
    </source>
</evidence>
<dbReference type="EMBL" id="UGOG01000001">
    <property type="protein sequence ID" value="STX61238.1"/>
    <property type="molecule type" value="Genomic_DNA"/>
</dbReference>
<dbReference type="InterPro" id="IPR019987">
    <property type="entry name" value="GTP-bd_ribosome_bio_YsxC"/>
</dbReference>
<dbReference type="AlphaFoldDB" id="A0A378JV10"/>
<keyword evidence="3 10" id="KW-0132">Cell division</keyword>
<evidence type="ECO:0000256" key="8">
    <source>
        <dbReference type="ARBA" id="ARBA00023210"/>
    </source>
</evidence>
<gene>
    <name evidence="10 13" type="primary">engB</name>
    <name evidence="12" type="synonym">yihA</name>
    <name evidence="12" type="ORF">Lmor_1165</name>
    <name evidence="13" type="ORF">NCTC12239_00143</name>
</gene>
<dbReference type="InterPro" id="IPR030393">
    <property type="entry name" value="G_ENGB_dom"/>
</dbReference>
<keyword evidence="14" id="KW-1185">Reference proteome</keyword>
<evidence type="ECO:0000256" key="1">
    <source>
        <dbReference type="ARBA" id="ARBA00001946"/>
    </source>
</evidence>
<dbReference type="GO" id="GO:0046872">
    <property type="term" value="F:metal ion binding"/>
    <property type="evidence" value="ECO:0007669"/>
    <property type="project" value="UniProtKB-KW"/>
</dbReference>
<dbReference type="GO" id="GO:0005525">
    <property type="term" value="F:GTP binding"/>
    <property type="evidence" value="ECO:0007669"/>
    <property type="project" value="UniProtKB-UniRule"/>
</dbReference>
<keyword evidence="7 10" id="KW-0342">GTP-binding</keyword>
<evidence type="ECO:0000256" key="5">
    <source>
        <dbReference type="ARBA" id="ARBA00022741"/>
    </source>
</evidence>
<comment type="cofactor">
    <cofactor evidence="1">
        <name>Mg(2+)</name>
        <dbReference type="ChEBI" id="CHEBI:18420"/>
    </cofactor>
</comment>
<dbReference type="SUPFAM" id="SSF52540">
    <property type="entry name" value="P-loop containing nucleoside triphosphate hydrolases"/>
    <property type="match status" value="1"/>
</dbReference>
<dbReference type="GO" id="GO:0005829">
    <property type="term" value="C:cytosol"/>
    <property type="evidence" value="ECO:0007669"/>
    <property type="project" value="TreeGrafter"/>
</dbReference>
<keyword evidence="8 10" id="KW-0717">Septation</keyword>
<evidence type="ECO:0000259" key="11">
    <source>
        <dbReference type="PROSITE" id="PS51706"/>
    </source>
</evidence>
<keyword evidence="6" id="KW-0460">Magnesium</keyword>
<dbReference type="PANTHER" id="PTHR11649">
    <property type="entry name" value="MSS1/TRME-RELATED GTP-BINDING PROTEIN"/>
    <property type="match status" value="1"/>
</dbReference>
<dbReference type="InterPro" id="IPR006073">
    <property type="entry name" value="GTP-bd"/>
</dbReference>
<evidence type="ECO:0000256" key="2">
    <source>
        <dbReference type="ARBA" id="ARBA00009638"/>
    </source>
</evidence>
<protein>
    <recommendedName>
        <fullName evidence="10">Probable GTP-binding protein EngB</fullName>
    </recommendedName>
</protein>
<evidence type="ECO:0000313" key="12">
    <source>
        <dbReference type="EMBL" id="KTD34632.1"/>
    </source>
</evidence>
<dbReference type="Pfam" id="PF01926">
    <property type="entry name" value="MMR_HSR1"/>
    <property type="match status" value="1"/>
</dbReference>
<dbReference type="STRING" id="39962.Lmor_1165"/>
<evidence type="ECO:0000313" key="13">
    <source>
        <dbReference type="EMBL" id="STX61238.1"/>
    </source>
</evidence>
<proteinExistence type="inferred from homology"/>
<evidence type="ECO:0000313" key="14">
    <source>
        <dbReference type="Proteomes" id="UP000054985"/>
    </source>
</evidence>
<dbReference type="FunFam" id="3.40.50.300:FF:000098">
    <property type="entry name" value="Probable GTP-binding protein EngB"/>
    <property type="match status" value="1"/>
</dbReference>
<dbReference type="EMBL" id="LNYN01000019">
    <property type="protein sequence ID" value="KTD34632.1"/>
    <property type="molecule type" value="Genomic_DNA"/>
</dbReference>
<feature type="domain" description="EngB-type G" evidence="11">
    <location>
        <begin position="40"/>
        <end position="214"/>
    </location>
</feature>
<reference evidence="12 14" key="1">
    <citation type="submission" date="2015-11" db="EMBL/GenBank/DDBJ databases">
        <title>Genomic analysis of 38 Legionella species identifies large and diverse effector repertoires.</title>
        <authorList>
            <person name="Burstein D."/>
            <person name="Amaro F."/>
            <person name="Zusman T."/>
            <person name="Lifshitz Z."/>
            <person name="Cohen O."/>
            <person name="Gilbert J.A."/>
            <person name="Pupko T."/>
            <person name="Shuman H.A."/>
            <person name="Segal G."/>
        </authorList>
    </citation>
    <scope>NUCLEOTIDE SEQUENCE [LARGE SCALE GENOMIC DNA]</scope>
    <source>
        <strain evidence="12 14">ATCC 43877</strain>
    </source>
</reference>
<accession>A0A378JV10</accession>
<dbReference type="NCBIfam" id="TIGR03598">
    <property type="entry name" value="GTPase_YsxC"/>
    <property type="match status" value="1"/>
</dbReference>
<keyword evidence="5 10" id="KW-0547">Nucleotide-binding</keyword>
<dbReference type="Proteomes" id="UP000054985">
    <property type="component" value="Unassembled WGS sequence"/>
</dbReference>
<dbReference type="PROSITE" id="PS51706">
    <property type="entry name" value="G_ENGB"/>
    <property type="match status" value="1"/>
</dbReference>
<dbReference type="Gene3D" id="3.40.50.300">
    <property type="entry name" value="P-loop containing nucleotide triphosphate hydrolases"/>
    <property type="match status" value="1"/>
</dbReference>
<evidence type="ECO:0000256" key="3">
    <source>
        <dbReference type="ARBA" id="ARBA00022618"/>
    </source>
</evidence>
<evidence type="ECO:0000256" key="4">
    <source>
        <dbReference type="ARBA" id="ARBA00022723"/>
    </source>
</evidence>
<reference evidence="13 15" key="2">
    <citation type="submission" date="2018-06" db="EMBL/GenBank/DDBJ databases">
        <authorList>
            <consortium name="Pathogen Informatics"/>
            <person name="Doyle S."/>
        </authorList>
    </citation>
    <scope>NUCLEOTIDE SEQUENCE [LARGE SCALE GENOMIC DNA]</scope>
    <source>
        <strain evidence="13 15">NCTC12239</strain>
    </source>
</reference>
<dbReference type="GO" id="GO:0000917">
    <property type="term" value="P:division septum assembly"/>
    <property type="evidence" value="ECO:0007669"/>
    <property type="project" value="UniProtKB-KW"/>
</dbReference>
<evidence type="ECO:0000256" key="9">
    <source>
        <dbReference type="ARBA" id="ARBA00023306"/>
    </source>
</evidence>
<dbReference type="CDD" id="cd01876">
    <property type="entry name" value="YihA_EngB"/>
    <property type="match status" value="1"/>
</dbReference>
<dbReference type="Proteomes" id="UP000254040">
    <property type="component" value="Unassembled WGS sequence"/>
</dbReference>
<evidence type="ECO:0000313" key="15">
    <source>
        <dbReference type="Proteomes" id="UP000254040"/>
    </source>
</evidence>
<evidence type="ECO:0000256" key="10">
    <source>
        <dbReference type="HAMAP-Rule" id="MF_00321"/>
    </source>
</evidence>
<dbReference type="PANTHER" id="PTHR11649:SF13">
    <property type="entry name" value="ENGB-TYPE G DOMAIN-CONTAINING PROTEIN"/>
    <property type="match status" value="1"/>
</dbReference>
<keyword evidence="4" id="KW-0479">Metal-binding</keyword>
<keyword evidence="9 10" id="KW-0131">Cell cycle</keyword>
<name>A0A378JV10_9GAMM</name>
<dbReference type="InterPro" id="IPR027417">
    <property type="entry name" value="P-loop_NTPase"/>
</dbReference>
<organism evidence="13 15">
    <name type="scientific">Legionella moravica</name>
    <dbReference type="NCBI Taxonomy" id="39962"/>
    <lineage>
        <taxon>Bacteria</taxon>
        <taxon>Pseudomonadati</taxon>
        <taxon>Pseudomonadota</taxon>
        <taxon>Gammaproteobacteria</taxon>
        <taxon>Legionellales</taxon>
        <taxon>Legionellaceae</taxon>
        <taxon>Legionella</taxon>
    </lineage>
</organism>
<comment type="similarity">
    <text evidence="2 10">Belongs to the TRAFAC class TrmE-Era-EngA-EngB-Septin-like GTPase superfamily. EngB GTPase family.</text>
</comment>